<reference evidence="4" key="1">
    <citation type="submission" date="2025-08" db="UniProtKB">
        <authorList>
            <consortium name="RefSeq"/>
        </authorList>
    </citation>
    <scope>IDENTIFICATION</scope>
</reference>
<feature type="region of interest" description="Disordered" evidence="1">
    <location>
        <begin position="259"/>
        <end position="281"/>
    </location>
</feature>
<feature type="domain" description="Pcf11 C-terminal" evidence="2">
    <location>
        <begin position="208"/>
        <end position="250"/>
    </location>
</feature>
<dbReference type="GO" id="GO:0031124">
    <property type="term" value="P:mRNA 3'-end processing"/>
    <property type="evidence" value="ECO:0007669"/>
    <property type="project" value="InterPro"/>
</dbReference>
<dbReference type="PaxDb" id="121845-A0A3Q0ISB8"/>
<feature type="compositionally biased region" description="Basic and acidic residues" evidence="1">
    <location>
        <begin position="259"/>
        <end position="270"/>
    </location>
</feature>
<dbReference type="RefSeq" id="XP_026679174.1">
    <property type="nucleotide sequence ID" value="XM_026823373.1"/>
</dbReference>
<organism evidence="3 4">
    <name type="scientific">Diaphorina citri</name>
    <name type="common">Asian citrus psyllid</name>
    <dbReference type="NCBI Taxonomy" id="121845"/>
    <lineage>
        <taxon>Eukaryota</taxon>
        <taxon>Metazoa</taxon>
        <taxon>Ecdysozoa</taxon>
        <taxon>Arthropoda</taxon>
        <taxon>Hexapoda</taxon>
        <taxon>Insecta</taxon>
        <taxon>Pterygota</taxon>
        <taxon>Neoptera</taxon>
        <taxon>Paraneoptera</taxon>
        <taxon>Hemiptera</taxon>
        <taxon>Sternorrhyncha</taxon>
        <taxon>Psylloidea</taxon>
        <taxon>Psyllidae</taxon>
        <taxon>Diaphorininae</taxon>
        <taxon>Diaphorina</taxon>
    </lineage>
</organism>
<dbReference type="PANTHER" id="PTHR15921:SF3">
    <property type="entry name" value="PRE-MRNA CLEAVAGE COMPLEX 2 PROTEIN PCF11"/>
    <property type="match status" value="1"/>
</dbReference>
<evidence type="ECO:0000256" key="1">
    <source>
        <dbReference type="SAM" id="MobiDB-lite"/>
    </source>
</evidence>
<gene>
    <name evidence="4" type="primary">LOC103508905</name>
</gene>
<dbReference type="InterPro" id="IPR054127">
    <property type="entry name" value="Pcf11_C"/>
</dbReference>
<protein>
    <submittedName>
        <fullName evidence="4">Uncharacterized protein C4G9.04c-like</fullName>
    </submittedName>
</protein>
<accession>A0A3Q0ISB8</accession>
<dbReference type="PANTHER" id="PTHR15921">
    <property type="entry name" value="PRE-MRNA CLEAVAGE COMPLEX II"/>
    <property type="match status" value="1"/>
</dbReference>
<sequence length="417" mass="47198">MDGGRLPSPPPQKRPPPRSRGVISAPPALEEDNSQDSGVVGLGKSDEGIPFLNSSEINVTDLFAKLVALGALPPSKPAEDEETLKPISWHSEAMKERQPAMIHSLYSGIQCGSCGARFPPDQTTKYSLHLDWHFRINRRERDLGRSVQSRKFYFSAREWCAYYEIEDDENKGQSWFEMQELSGTDGQLDRDNSSPGREVASCTAELNEVEPRCGVCRDRFEQFYNEEKEEWQLRRAVRVDGVAYHPMCYQDHLASLEAKQKEGSPAREDTLTEEEGPVPEDAEEFTRQIPVGIYTIADDNEEEDKETSVQVIEQYPTDAAQLKTEAESDLSAVSNVKTELGDNAAPPLLQAEDLPLLGDGVSVVKTERVEEAQEAMQVEEETRDELKEVRDFWLNFSIFQSYDFGFKYIIHKDESQY</sequence>
<keyword evidence="3" id="KW-1185">Reference proteome</keyword>
<dbReference type="InterPro" id="IPR045154">
    <property type="entry name" value="PCF11-like"/>
</dbReference>
<dbReference type="KEGG" id="dci:103508905"/>
<proteinExistence type="predicted"/>
<dbReference type="Pfam" id="PF21936">
    <property type="entry name" value="Pcf11_C"/>
    <property type="match status" value="1"/>
</dbReference>
<evidence type="ECO:0000259" key="2">
    <source>
        <dbReference type="Pfam" id="PF21936"/>
    </source>
</evidence>
<feature type="compositionally biased region" description="Acidic residues" evidence="1">
    <location>
        <begin position="271"/>
        <end position="281"/>
    </location>
</feature>
<name>A0A3Q0ISB8_DIACI</name>
<evidence type="ECO:0000313" key="4">
    <source>
        <dbReference type="RefSeq" id="XP_026679174.1"/>
    </source>
</evidence>
<feature type="region of interest" description="Disordered" evidence="1">
    <location>
        <begin position="1"/>
        <end position="45"/>
    </location>
</feature>
<dbReference type="GO" id="GO:0005849">
    <property type="term" value="C:mRNA cleavage factor complex"/>
    <property type="evidence" value="ECO:0007669"/>
    <property type="project" value="TreeGrafter"/>
</dbReference>
<dbReference type="Proteomes" id="UP000079169">
    <property type="component" value="Unplaced"/>
</dbReference>
<dbReference type="GO" id="GO:0003729">
    <property type="term" value="F:mRNA binding"/>
    <property type="evidence" value="ECO:0007669"/>
    <property type="project" value="InterPro"/>
</dbReference>
<evidence type="ECO:0000313" key="3">
    <source>
        <dbReference type="Proteomes" id="UP000079169"/>
    </source>
</evidence>
<dbReference type="GO" id="GO:0005737">
    <property type="term" value="C:cytoplasm"/>
    <property type="evidence" value="ECO:0007669"/>
    <property type="project" value="TreeGrafter"/>
</dbReference>
<dbReference type="GO" id="GO:0000993">
    <property type="term" value="F:RNA polymerase II complex binding"/>
    <property type="evidence" value="ECO:0007669"/>
    <property type="project" value="InterPro"/>
</dbReference>
<dbReference type="AlphaFoldDB" id="A0A3Q0ISB8"/>
<dbReference type="GO" id="GO:0006369">
    <property type="term" value="P:termination of RNA polymerase II transcription"/>
    <property type="evidence" value="ECO:0007669"/>
    <property type="project" value="InterPro"/>
</dbReference>
<dbReference type="STRING" id="121845.A0A3Q0ISB8"/>
<dbReference type="GeneID" id="103508905"/>